<proteinExistence type="predicted"/>
<evidence type="ECO:0000313" key="1">
    <source>
        <dbReference type="EMBL" id="SCW78718.1"/>
    </source>
</evidence>
<organism evidence="1 2">
    <name type="scientific">Pseudomonas peli</name>
    <dbReference type="NCBI Taxonomy" id="592361"/>
    <lineage>
        <taxon>Bacteria</taxon>
        <taxon>Pseudomonadati</taxon>
        <taxon>Pseudomonadota</taxon>
        <taxon>Gammaproteobacteria</taxon>
        <taxon>Pseudomonadales</taxon>
        <taxon>Pseudomonadaceae</taxon>
        <taxon>Pseudomonas</taxon>
    </lineage>
</organism>
<dbReference type="EMBL" id="FMTL01000003">
    <property type="protein sequence ID" value="SCW78718.1"/>
    <property type="molecule type" value="Genomic_DNA"/>
</dbReference>
<gene>
    <name evidence="1" type="ORF">SAMN05216370_3545</name>
</gene>
<dbReference type="RefSeq" id="WP_090254944.1">
    <property type="nucleotide sequence ID" value="NZ_FMTL01000003.1"/>
</dbReference>
<sequence>MAFEAPIVSLGKFLYDAIKETKNDVDSGDMVELKKEEARQEISMRMAERQAKVAQELAIAERIRDAEEVEIEEYYDNSKEGSGGLSASESGVSLGVNGKSGFVSKRVFRFKGIEEKTIEIVESKI</sequence>
<dbReference type="Proteomes" id="UP000242418">
    <property type="component" value="Unassembled WGS sequence"/>
</dbReference>
<protein>
    <submittedName>
        <fullName evidence="1">Uncharacterized protein</fullName>
    </submittedName>
</protein>
<keyword evidence="2" id="KW-1185">Reference proteome</keyword>
<name>A0AB37ZAX5_9PSED</name>
<evidence type="ECO:0000313" key="2">
    <source>
        <dbReference type="Proteomes" id="UP000242418"/>
    </source>
</evidence>
<accession>A0AB37ZAX5</accession>
<comment type="caution">
    <text evidence="1">The sequence shown here is derived from an EMBL/GenBank/DDBJ whole genome shotgun (WGS) entry which is preliminary data.</text>
</comment>
<reference evidence="1 2" key="1">
    <citation type="submission" date="2016-10" db="EMBL/GenBank/DDBJ databases">
        <authorList>
            <person name="Varghese N."/>
            <person name="Submissions S."/>
        </authorList>
    </citation>
    <scope>NUCLEOTIDE SEQUENCE [LARGE SCALE GENOMIC DNA]</scope>
    <source>
        <strain evidence="1 2">DSM 17833</strain>
    </source>
</reference>
<dbReference type="AlphaFoldDB" id="A0AB37ZAX5"/>